<protein>
    <submittedName>
        <fullName evidence="6">PAS domain S-box protein</fullName>
    </submittedName>
</protein>
<dbReference type="GO" id="GO:0016020">
    <property type="term" value="C:membrane"/>
    <property type="evidence" value="ECO:0007669"/>
    <property type="project" value="InterPro"/>
</dbReference>
<dbReference type="GO" id="GO:0006355">
    <property type="term" value="P:regulation of DNA-templated transcription"/>
    <property type="evidence" value="ECO:0007669"/>
    <property type="project" value="InterPro"/>
</dbReference>
<feature type="coiled-coil region" evidence="2">
    <location>
        <begin position="589"/>
        <end position="654"/>
    </location>
</feature>
<dbReference type="GO" id="GO:0007165">
    <property type="term" value="P:signal transduction"/>
    <property type="evidence" value="ECO:0007669"/>
    <property type="project" value="InterPro"/>
</dbReference>
<evidence type="ECO:0000256" key="1">
    <source>
        <dbReference type="ARBA" id="ARBA00022801"/>
    </source>
</evidence>
<dbReference type="InterPro" id="IPR003018">
    <property type="entry name" value="GAF"/>
</dbReference>
<feature type="domain" description="HAMP" evidence="5">
    <location>
        <begin position="330"/>
        <end position="382"/>
    </location>
</feature>
<evidence type="ECO:0000259" key="5">
    <source>
        <dbReference type="PROSITE" id="PS50885"/>
    </source>
</evidence>
<dbReference type="PROSITE" id="PS50885">
    <property type="entry name" value="HAMP"/>
    <property type="match status" value="1"/>
</dbReference>
<keyword evidence="2" id="KW-0175">Coiled coil</keyword>
<sequence>MLKKINIGSKITALVLILTALGVTAISTIAYQLTKQALEDSYAEKLQMITKYKKNKIESYFQNVNSELVKLNSIIESSTLDLVEGEAVPDLADTTVNESFQAVDVNAISNIDLVIQNESNISQILIVSNEGAIFYNSDDSDFNQQAGKSFYDPDGKTLSASADSTYVSRVFNEGKEYFLLFGLPFYDKEKVIIGKVNVSGLFAILDEPTGLGKTGESFIIEAVNNKITYVNPSRLTESSPLSIHSKVGGGDQQAAQRAIQQSQGYIYDTDYRGEKTLTAWSYLPQQKWGLITKIDDSEIQAQVFSSIPKFAIACVITCLLAMMISLVFSRALTDAVLSLKNTLQLLSEGILPEHVEKKGDDEIGKMAETTGKLVGALQRTATFAHQIGAGKLDASFKPISDEDTLGNALINMRDNILNSEKRDDERNWIVTGVAEIGEILRSHDQLEDLGDAVVAYVCQKINAIQGAFYVVNDDDKMNSFIEMKASYAYNKKKHLKGTFKFAEGLIGQAAIEQDTLLRTEIPYDYVTVTSGLLGDQRPESLLIVPLITNEEVYGVLEFAAFEKFSSRDVKFVEEISLITARTVFNIKVNERTRMLLEESQQMSNELQEQQEILRQNAEEMQATQEELQRTNKQLEEQIQEVERTQNRMASLLENASEVVTIYEENGAIRYISPSVKRIFGYTQDDLIGQSDLRYIQGDGKDVFSNMFATLLENPDEAVTVQYLYDTKDHGEVWVETTGNNLLEDPAVQGIVLNARDITERKRAEQEERMRSKMQALSENSPDLITRLDKEGTFFYINPTIETYTGEAPSEFLNKKVIDSSFAPSVVDEWLKILGEVNQTEETIAKEIDFPSQMGDRVMHINAIPEFDEEEQLESVLVVSHDITERKLIELEIQNKNKKINDSINYARRIQGAILPDNTIIKKVFPESFIFYKAKDVVSGDFPWFLQRGDDIFIAAVDCTGHGVPGALISLIGYFLLNDIVRSRGVTDPGEILDQLDEGVTQTLRQDSSESQSKDGMDISLCRIHKNEVQYAGAHRPLYYMNRGEMVEIKGNKFAIGGGVYKNQTNFTTHTIKAGKGDSIFFCSDGFPDQFGGPDNRKYGPKRLRTIIQDSHQKPVEEIHQSLAQSWEDWRGEEKQTDDVLMIGIKF</sequence>
<gene>
    <name evidence="6" type="ORF">K4G66_24545</name>
</gene>
<dbReference type="PROSITE" id="PS50112">
    <property type="entry name" value="PAS"/>
    <property type="match status" value="2"/>
</dbReference>
<dbReference type="InterPro" id="IPR035965">
    <property type="entry name" value="PAS-like_dom_sf"/>
</dbReference>
<dbReference type="PANTHER" id="PTHR43156">
    <property type="entry name" value="STAGE II SPORULATION PROTEIN E-RELATED"/>
    <property type="match status" value="1"/>
</dbReference>
<dbReference type="SUPFAM" id="SSF55781">
    <property type="entry name" value="GAF domain-like"/>
    <property type="match status" value="1"/>
</dbReference>
<dbReference type="InterPro" id="IPR001932">
    <property type="entry name" value="PPM-type_phosphatase-like_dom"/>
</dbReference>
<dbReference type="InterPro" id="IPR013767">
    <property type="entry name" value="PAS_fold"/>
</dbReference>
<keyword evidence="1" id="KW-0378">Hydrolase</keyword>
<dbReference type="Pfam" id="PF00989">
    <property type="entry name" value="PAS"/>
    <property type="match status" value="1"/>
</dbReference>
<dbReference type="Gene3D" id="3.30.450.40">
    <property type="match status" value="1"/>
</dbReference>
<dbReference type="InterPro" id="IPR029016">
    <property type="entry name" value="GAF-like_dom_sf"/>
</dbReference>
<dbReference type="AlphaFoldDB" id="A0AA49JIK5"/>
<dbReference type="InterPro" id="IPR013656">
    <property type="entry name" value="PAS_4"/>
</dbReference>
<dbReference type="CDD" id="cd00130">
    <property type="entry name" value="PAS"/>
    <property type="match status" value="2"/>
</dbReference>
<dbReference type="InterPro" id="IPR052016">
    <property type="entry name" value="Bact_Sigma-Reg"/>
</dbReference>
<dbReference type="InterPro" id="IPR003660">
    <property type="entry name" value="HAMP_dom"/>
</dbReference>
<organism evidence="6">
    <name type="scientific">Roseihalotalea indica</name>
    <dbReference type="NCBI Taxonomy" id="2867963"/>
    <lineage>
        <taxon>Bacteria</taxon>
        <taxon>Pseudomonadati</taxon>
        <taxon>Bacteroidota</taxon>
        <taxon>Cytophagia</taxon>
        <taxon>Cytophagales</taxon>
        <taxon>Catalimonadaceae</taxon>
        <taxon>Roseihalotalea</taxon>
    </lineage>
</organism>
<feature type="domain" description="PAC" evidence="4">
    <location>
        <begin position="716"/>
        <end position="769"/>
    </location>
</feature>
<feature type="domain" description="PAC" evidence="4">
    <location>
        <begin position="837"/>
        <end position="894"/>
    </location>
</feature>
<name>A0AA49JIK5_9BACT</name>
<feature type="domain" description="PAS" evidence="3">
    <location>
        <begin position="644"/>
        <end position="714"/>
    </location>
</feature>
<reference evidence="6" key="2">
    <citation type="journal article" date="2024" name="Antonie Van Leeuwenhoek">
        <title>Roseihalotalea indica gen. nov., sp. nov., a halophilic Bacteroidetes from mesopelagic Southwest Indian Ocean with higher carbohydrate metabolic potential.</title>
        <authorList>
            <person name="Chen B."/>
            <person name="Zhang M."/>
            <person name="Lin D."/>
            <person name="Ye J."/>
            <person name="Tang K."/>
        </authorList>
    </citation>
    <scope>NUCLEOTIDE SEQUENCE</scope>
    <source>
        <strain evidence="6">TK19036</strain>
    </source>
</reference>
<dbReference type="Pfam" id="PF13185">
    <property type="entry name" value="GAF_2"/>
    <property type="match status" value="1"/>
</dbReference>
<dbReference type="InterPro" id="IPR000700">
    <property type="entry name" value="PAS-assoc_C"/>
</dbReference>
<dbReference type="NCBIfam" id="TIGR00229">
    <property type="entry name" value="sensory_box"/>
    <property type="match status" value="2"/>
</dbReference>
<dbReference type="GO" id="GO:0016791">
    <property type="term" value="F:phosphatase activity"/>
    <property type="evidence" value="ECO:0007669"/>
    <property type="project" value="TreeGrafter"/>
</dbReference>
<dbReference type="SMART" id="SM00065">
    <property type="entry name" value="GAF"/>
    <property type="match status" value="1"/>
</dbReference>
<dbReference type="Gene3D" id="3.30.450.20">
    <property type="entry name" value="PAS domain"/>
    <property type="match status" value="2"/>
</dbReference>
<dbReference type="SMART" id="SM00091">
    <property type="entry name" value="PAS"/>
    <property type="match status" value="2"/>
</dbReference>
<dbReference type="SMART" id="SM00331">
    <property type="entry name" value="PP2C_SIG"/>
    <property type="match status" value="1"/>
</dbReference>
<reference evidence="6" key="1">
    <citation type="journal article" date="2023" name="Comput. Struct. Biotechnol. J.">
        <title>Discovery of a novel marine Bacteroidetes with a rich repertoire of carbohydrate-active enzymes.</title>
        <authorList>
            <person name="Chen B."/>
            <person name="Liu G."/>
            <person name="Chen Q."/>
            <person name="Wang H."/>
            <person name="Liu L."/>
            <person name="Tang K."/>
        </authorList>
    </citation>
    <scope>NUCLEOTIDE SEQUENCE</scope>
    <source>
        <strain evidence="6">TK19036</strain>
    </source>
</reference>
<dbReference type="SUPFAM" id="SSF55785">
    <property type="entry name" value="PYP-like sensor domain (PAS domain)"/>
    <property type="match status" value="2"/>
</dbReference>
<evidence type="ECO:0000259" key="3">
    <source>
        <dbReference type="PROSITE" id="PS50112"/>
    </source>
</evidence>
<evidence type="ECO:0000259" key="4">
    <source>
        <dbReference type="PROSITE" id="PS50113"/>
    </source>
</evidence>
<dbReference type="EMBL" id="CP120682">
    <property type="protein sequence ID" value="WKN35547.1"/>
    <property type="molecule type" value="Genomic_DNA"/>
</dbReference>
<feature type="domain" description="PAS" evidence="3">
    <location>
        <begin position="769"/>
        <end position="840"/>
    </location>
</feature>
<dbReference type="Gene3D" id="3.60.40.10">
    <property type="entry name" value="PPM-type phosphatase domain"/>
    <property type="match status" value="1"/>
</dbReference>
<dbReference type="Pfam" id="PF08448">
    <property type="entry name" value="PAS_4"/>
    <property type="match status" value="1"/>
</dbReference>
<dbReference type="InterPro" id="IPR036457">
    <property type="entry name" value="PPM-type-like_dom_sf"/>
</dbReference>
<proteinExistence type="predicted"/>
<dbReference type="PANTHER" id="PTHR43156:SF9">
    <property type="entry name" value="HAMP DOMAIN-CONTAINING PROTEIN"/>
    <property type="match status" value="1"/>
</dbReference>
<evidence type="ECO:0000313" key="6">
    <source>
        <dbReference type="EMBL" id="WKN35547.1"/>
    </source>
</evidence>
<dbReference type="PROSITE" id="PS50113">
    <property type="entry name" value="PAC"/>
    <property type="match status" value="2"/>
</dbReference>
<dbReference type="InterPro" id="IPR000014">
    <property type="entry name" value="PAS"/>
</dbReference>
<dbReference type="Pfam" id="PF07228">
    <property type="entry name" value="SpoIIE"/>
    <property type="match status" value="1"/>
</dbReference>
<evidence type="ECO:0000256" key="2">
    <source>
        <dbReference type="SAM" id="Coils"/>
    </source>
</evidence>
<accession>A0AA49JIK5</accession>
<dbReference type="Gene3D" id="6.10.340.10">
    <property type="match status" value="1"/>
</dbReference>